<dbReference type="Gene3D" id="3.10.450.70">
    <property type="entry name" value="Disulphide bond isomerase, DsbC/G, N-terminal"/>
    <property type="match status" value="1"/>
</dbReference>
<dbReference type="SUPFAM" id="SSF54423">
    <property type="entry name" value="DsbC/DsbG N-terminal domain-like"/>
    <property type="match status" value="1"/>
</dbReference>
<sequence>MKFVWRRILSGMLAAGIMATTTQAIAAPTGLLAHVLASHHAGKIIRTFPGPAGLTGVVMDYNGSKAIAYLTPDGKYLISGLVADLETGDNLTSKYGAEYIGKVDVIKGQPAFHIALQCASLSGITVGNPKAKNYLIAVFNPSTKLGYKIMGGMMGEAGNMQRQKTFNVAALKLVPVGPLAPAVLSAANPGRQVRLLHVLNHKPIGAVTSLGARFAQRNNTILSHIHVKLPFMVVYFPQAGTEAVLPLHSLMGLATAVNTAEVLGKGVQIPMDAGAH</sequence>
<evidence type="ECO:0000313" key="3">
    <source>
        <dbReference type="EMBL" id="OCX68831.1"/>
    </source>
</evidence>
<feature type="domain" description="Disulphide bond isomerase DsbC/G N-terminal" evidence="2">
    <location>
        <begin position="52"/>
        <end position="92"/>
    </location>
</feature>
<dbReference type="OrthoDB" id="9938874at2"/>
<evidence type="ECO:0000256" key="1">
    <source>
        <dbReference type="SAM" id="SignalP"/>
    </source>
</evidence>
<evidence type="ECO:0000259" key="2">
    <source>
        <dbReference type="Pfam" id="PF10411"/>
    </source>
</evidence>
<accession>A0A1C2HYJ3</accession>
<proteinExistence type="predicted"/>
<feature type="signal peptide" evidence="1">
    <location>
        <begin position="1"/>
        <end position="26"/>
    </location>
</feature>
<protein>
    <recommendedName>
        <fullName evidence="2">Disulphide bond isomerase DsbC/G N-terminal domain-containing protein</fullName>
    </recommendedName>
</protein>
<gene>
    <name evidence="3" type="ORF">A6M23_17075</name>
</gene>
<evidence type="ECO:0000313" key="4">
    <source>
        <dbReference type="Proteomes" id="UP000095008"/>
    </source>
</evidence>
<comment type="caution">
    <text evidence="3">The sequence shown here is derived from an EMBL/GenBank/DDBJ whole genome shotgun (WGS) entry which is preliminary data.</text>
</comment>
<dbReference type="EMBL" id="LWRY01000247">
    <property type="protein sequence ID" value="OCX68831.1"/>
    <property type="molecule type" value="Genomic_DNA"/>
</dbReference>
<dbReference type="AlphaFoldDB" id="A0A1C2HYJ3"/>
<dbReference type="Proteomes" id="UP000095008">
    <property type="component" value="Unassembled WGS sequence"/>
</dbReference>
<keyword evidence="1" id="KW-0732">Signal</keyword>
<dbReference type="InterPro" id="IPR018950">
    <property type="entry name" value="DiS-bond_isomerase_DsbC/G_N"/>
</dbReference>
<reference evidence="3" key="1">
    <citation type="journal article" date="2016" name="Int. J. Mol. Sci.">
        <title>Comparative genomics of the extreme acidophile Acidithiobacillus thiooxidans reveals intraspecific divergence and niche adaptation.</title>
        <authorList>
            <person name="Zhang X."/>
            <person name="Feng X."/>
            <person name="Tao J."/>
            <person name="Ma L."/>
            <person name="Xiao Y."/>
            <person name="Liang Y."/>
            <person name="Liu X."/>
            <person name="Yin H."/>
        </authorList>
    </citation>
    <scope>NUCLEOTIDE SEQUENCE [LARGE SCALE GENOMIC DNA]</scope>
    <source>
        <strain evidence="3">DXS-W</strain>
    </source>
</reference>
<dbReference type="InterPro" id="IPR009094">
    <property type="entry name" value="DiS-bond_isomerase_DsbC/G_N_sf"/>
</dbReference>
<feature type="chain" id="PRO_5008663353" description="Disulphide bond isomerase DsbC/G N-terminal domain-containing protein" evidence="1">
    <location>
        <begin position="27"/>
        <end position="276"/>
    </location>
</feature>
<dbReference type="Pfam" id="PF10411">
    <property type="entry name" value="DsbC_N"/>
    <property type="match status" value="1"/>
</dbReference>
<dbReference type="GO" id="GO:0042597">
    <property type="term" value="C:periplasmic space"/>
    <property type="evidence" value="ECO:0007669"/>
    <property type="project" value="InterPro"/>
</dbReference>
<organism evidence="3 4">
    <name type="scientific">Acidithiobacillus thiooxidans</name>
    <name type="common">Thiobacillus thiooxidans</name>
    <dbReference type="NCBI Taxonomy" id="930"/>
    <lineage>
        <taxon>Bacteria</taxon>
        <taxon>Pseudomonadati</taxon>
        <taxon>Pseudomonadota</taxon>
        <taxon>Acidithiobacillia</taxon>
        <taxon>Acidithiobacillales</taxon>
        <taxon>Acidithiobacillaceae</taxon>
        <taxon>Acidithiobacillus</taxon>
    </lineage>
</organism>
<keyword evidence="4" id="KW-1185">Reference proteome</keyword>
<name>A0A1C2HYJ3_ACITH</name>